<organism evidence="2 3">
    <name type="scientific">Trichoderma gamsii</name>
    <dbReference type="NCBI Taxonomy" id="398673"/>
    <lineage>
        <taxon>Eukaryota</taxon>
        <taxon>Fungi</taxon>
        <taxon>Dikarya</taxon>
        <taxon>Ascomycota</taxon>
        <taxon>Pezizomycotina</taxon>
        <taxon>Sordariomycetes</taxon>
        <taxon>Hypocreomycetidae</taxon>
        <taxon>Hypocreales</taxon>
        <taxon>Hypocreaceae</taxon>
        <taxon>Trichoderma</taxon>
    </lineage>
</organism>
<dbReference type="Proteomes" id="UP000236546">
    <property type="component" value="Unassembled WGS sequence"/>
</dbReference>
<dbReference type="InterPro" id="IPR036494">
    <property type="entry name" value="Ku_C_sf"/>
</dbReference>
<dbReference type="Gene3D" id="1.25.40.240">
    <property type="entry name" value="Ku, C-terminal domain"/>
    <property type="match status" value="1"/>
</dbReference>
<sequence>MGAIVQSLITDSFGDNKYAQAMESIGVMREELINLEEPGQYNEFVRDLKKKLLSGTLGGDRRDFWFKMRWAKLGLIIQSQSEASTVTLEEADEFYKSR</sequence>
<reference evidence="2 3" key="1">
    <citation type="submission" date="2017-02" db="EMBL/GenBank/DDBJ databases">
        <title>Genomes of Trichoderma spp. with biocontrol activity.</title>
        <authorList>
            <person name="Gardiner D."/>
            <person name="Kazan K."/>
            <person name="Vos C."/>
            <person name="Harvey P."/>
        </authorList>
    </citation>
    <scope>NUCLEOTIDE SEQUENCE [LARGE SCALE GENOMIC DNA]</scope>
    <source>
        <strain evidence="2 3">A5MH</strain>
    </source>
</reference>
<dbReference type="AlphaFoldDB" id="A0A2K0T7X6"/>
<proteinExistence type="predicted"/>
<name>A0A2K0T7X6_9HYPO</name>
<accession>A0A2K0T7X6</accession>
<dbReference type="SUPFAM" id="SSF101420">
    <property type="entry name" value="C-terminal domain of Ku80"/>
    <property type="match status" value="1"/>
</dbReference>
<comment type="caution">
    <text evidence="2">The sequence shown here is derived from an EMBL/GenBank/DDBJ whole genome shotgun (WGS) entry which is preliminary data.</text>
</comment>
<evidence type="ECO:0000313" key="3">
    <source>
        <dbReference type="Proteomes" id="UP000236546"/>
    </source>
</evidence>
<dbReference type="OrthoDB" id="30826at2759"/>
<dbReference type="Pfam" id="PF08785">
    <property type="entry name" value="Ku_PK_bind"/>
    <property type="match status" value="1"/>
</dbReference>
<feature type="domain" description="Ku C-terminal" evidence="1">
    <location>
        <begin position="1"/>
        <end position="96"/>
    </location>
</feature>
<gene>
    <name evidence="2" type="ORF">TGAMA5MH_06556</name>
</gene>
<dbReference type="EMBL" id="MTYH01000056">
    <property type="protein sequence ID" value="PNP41627.1"/>
    <property type="molecule type" value="Genomic_DNA"/>
</dbReference>
<protein>
    <recommendedName>
        <fullName evidence="1">Ku C-terminal domain-containing protein</fullName>
    </recommendedName>
</protein>
<evidence type="ECO:0000313" key="2">
    <source>
        <dbReference type="EMBL" id="PNP41627.1"/>
    </source>
</evidence>
<dbReference type="InterPro" id="IPR014893">
    <property type="entry name" value="Ku_PK_bind"/>
</dbReference>
<evidence type="ECO:0000259" key="1">
    <source>
        <dbReference type="Pfam" id="PF08785"/>
    </source>
</evidence>